<dbReference type="EMBL" id="LR798433">
    <property type="protein sequence ID" value="CAB5230936.1"/>
    <property type="molecule type" value="Genomic_DNA"/>
</dbReference>
<evidence type="ECO:0000313" key="6">
    <source>
        <dbReference type="EMBL" id="CAB5230936.1"/>
    </source>
</evidence>
<dbReference type="EMBL" id="LR797196">
    <property type="protein sequence ID" value="CAB4193731.1"/>
    <property type="molecule type" value="Genomic_DNA"/>
</dbReference>
<dbReference type="EMBL" id="LR797132">
    <property type="protein sequence ID" value="CAB4189196.1"/>
    <property type="molecule type" value="Genomic_DNA"/>
</dbReference>
<evidence type="ECO:0000313" key="1">
    <source>
        <dbReference type="EMBL" id="CAB4166907.1"/>
    </source>
</evidence>
<protein>
    <submittedName>
        <fullName evidence="2">Uncharacterized protein</fullName>
    </submittedName>
</protein>
<dbReference type="EMBL" id="LR796798">
    <property type="protein sequence ID" value="CAB4166907.1"/>
    <property type="molecule type" value="Genomic_DNA"/>
</dbReference>
<reference evidence="2" key="1">
    <citation type="submission" date="2020-05" db="EMBL/GenBank/DDBJ databases">
        <authorList>
            <person name="Chiriac C."/>
            <person name="Salcher M."/>
            <person name="Ghai R."/>
            <person name="Kavagutti S V."/>
        </authorList>
    </citation>
    <scope>NUCLEOTIDE SEQUENCE</scope>
</reference>
<sequence>MATYAVLSGNQVSNIIVAETIEDASVVGTVVEYTIENPAGIGWSYDEATGTFLPPITVET</sequence>
<evidence type="ECO:0000313" key="3">
    <source>
        <dbReference type="EMBL" id="CAB4179566.1"/>
    </source>
</evidence>
<accession>A0A6J5PXA9</accession>
<evidence type="ECO:0000313" key="5">
    <source>
        <dbReference type="EMBL" id="CAB4193731.1"/>
    </source>
</evidence>
<gene>
    <name evidence="3" type="ORF">UFOVP1034_152</name>
    <name evidence="4" type="ORF">UFOVP1177_152</name>
    <name evidence="5" type="ORF">UFOVP1243_139</name>
    <name evidence="6" type="ORF">UFOVP1581_6</name>
    <name evidence="1" type="ORF">UFOVP854_6</name>
    <name evidence="2" type="ORF">UFOVP964_6</name>
</gene>
<name>A0A6J5PXA9_9CAUD</name>
<organism evidence="2">
    <name type="scientific">uncultured Caudovirales phage</name>
    <dbReference type="NCBI Taxonomy" id="2100421"/>
    <lineage>
        <taxon>Viruses</taxon>
        <taxon>Duplodnaviria</taxon>
        <taxon>Heunggongvirae</taxon>
        <taxon>Uroviricota</taxon>
        <taxon>Caudoviricetes</taxon>
        <taxon>Peduoviridae</taxon>
        <taxon>Maltschvirus</taxon>
        <taxon>Maltschvirus maltsch</taxon>
    </lineage>
</organism>
<dbReference type="EMBL" id="LR796979">
    <property type="protein sequence ID" value="CAB4179566.1"/>
    <property type="molecule type" value="Genomic_DNA"/>
</dbReference>
<proteinExistence type="predicted"/>
<dbReference type="EMBL" id="LR796924">
    <property type="protein sequence ID" value="CAB4173698.1"/>
    <property type="molecule type" value="Genomic_DNA"/>
</dbReference>
<evidence type="ECO:0000313" key="2">
    <source>
        <dbReference type="EMBL" id="CAB4173698.1"/>
    </source>
</evidence>
<evidence type="ECO:0000313" key="4">
    <source>
        <dbReference type="EMBL" id="CAB4189196.1"/>
    </source>
</evidence>